<keyword evidence="2" id="KW-0547">Nucleotide-binding</keyword>
<keyword evidence="1" id="KW-0808">Transferase</keyword>
<dbReference type="Gene3D" id="1.10.510.10">
    <property type="entry name" value="Transferase(Phosphotransferase) domain 1"/>
    <property type="match status" value="1"/>
</dbReference>
<dbReference type="EMBL" id="SDRB02007971">
    <property type="protein sequence ID" value="THG10178.1"/>
    <property type="molecule type" value="Genomic_DNA"/>
</dbReference>
<evidence type="ECO:0000256" key="3">
    <source>
        <dbReference type="ARBA" id="ARBA00022777"/>
    </source>
</evidence>
<protein>
    <recommendedName>
        <fullName evidence="5">Serine-threonine/tyrosine-protein kinase catalytic domain-containing protein</fullName>
    </recommendedName>
</protein>
<dbReference type="GO" id="GO:0005524">
    <property type="term" value="F:ATP binding"/>
    <property type="evidence" value="ECO:0007669"/>
    <property type="project" value="UniProtKB-KW"/>
</dbReference>
<comment type="caution">
    <text evidence="6">The sequence shown here is derived from an EMBL/GenBank/DDBJ whole genome shotgun (WGS) entry which is preliminary data.</text>
</comment>
<dbReference type="AlphaFoldDB" id="A0A4S4E2W9"/>
<keyword evidence="7" id="KW-1185">Reference proteome</keyword>
<dbReference type="InterPro" id="IPR001245">
    <property type="entry name" value="Ser-Thr/Tyr_kinase_cat_dom"/>
</dbReference>
<accession>A0A4S4E2W9</accession>
<keyword evidence="4" id="KW-0067">ATP-binding</keyword>
<dbReference type="GO" id="GO:0004672">
    <property type="term" value="F:protein kinase activity"/>
    <property type="evidence" value="ECO:0007669"/>
    <property type="project" value="InterPro"/>
</dbReference>
<evidence type="ECO:0000256" key="4">
    <source>
        <dbReference type="ARBA" id="ARBA00022840"/>
    </source>
</evidence>
<dbReference type="Proteomes" id="UP000306102">
    <property type="component" value="Unassembled WGS sequence"/>
</dbReference>
<dbReference type="STRING" id="542762.A0A4S4E2W9"/>
<evidence type="ECO:0000256" key="2">
    <source>
        <dbReference type="ARBA" id="ARBA00022741"/>
    </source>
</evidence>
<dbReference type="SUPFAM" id="SSF56112">
    <property type="entry name" value="Protein kinase-like (PK-like)"/>
    <property type="match status" value="1"/>
</dbReference>
<dbReference type="InterPro" id="IPR011009">
    <property type="entry name" value="Kinase-like_dom_sf"/>
</dbReference>
<feature type="domain" description="Serine-threonine/tyrosine-protein kinase catalytic" evidence="5">
    <location>
        <begin position="82"/>
        <end position="121"/>
    </location>
</feature>
<reference evidence="6 7" key="1">
    <citation type="journal article" date="2018" name="Proc. Natl. Acad. Sci. U.S.A.">
        <title>Draft genome sequence of Camellia sinensis var. sinensis provides insights into the evolution of the tea genome and tea quality.</title>
        <authorList>
            <person name="Wei C."/>
            <person name="Yang H."/>
            <person name="Wang S."/>
            <person name="Zhao J."/>
            <person name="Liu C."/>
            <person name="Gao L."/>
            <person name="Xia E."/>
            <person name="Lu Y."/>
            <person name="Tai Y."/>
            <person name="She G."/>
            <person name="Sun J."/>
            <person name="Cao H."/>
            <person name="Tong W."/>
            <person name="Gao Q."/>
            <person name="Li Y."/>
            <person name="Deng W."/>
            <person name="Jiang X."/>
            <person name="Wang W."/>
            <person name="Chen Q."/>
            <person name="Zhang S."/>
            <person name="Li H."/>
            <person name="Wu J."/>
            <person name="Wang P."/>
            <person name="Li P."/>
            <person name="Shi C."/>
            <person name="Zheng F."/>
            <person name="Jian J."/>
            <person name="Huang B."/>
            <person name="Shan D."/>
            <person name="Shi M."/>
            <person name="Fang C."/>
            <person name="Yue Y."/>
            <person name="Li F."/>
            <person name="Li D."/>
            <person name="Wei S."/>
            <person name="Han B."/>
            <person name="Jiang C."/>
            <person name="Yin Y."/>
            <person name="Xia T."/>
            <person name="Zhang Z."/>
            <person name="Bennetzen J.L."/>
            <person name="Zhao S."/>
            <person name="Wan X."/>
        </authorList>
    </citation>
    <scope>NUCLEOTIDE SEQUENCE [LARGE SCALE GENOMIC DNA]</scope>
    <source>
        <strain evidence="7">cv. Shuchazao</strain>
        <tissue evidence="6">Leaf</tissue>
    </source>
</reference>
<sequence>MTASSTTLHHRSTRFDHNRWIPLILCIYAEEHPSLTLAAPPRSPTASSFAQTLFSAMNVSRLWSPYSTEAELLQQLQADKVKRQMTVSNGKLSVGYSAPEYAIRGQSTRKADVYSFGVLLVKRVSGRSNRNT</sequence>
<evidence type="ECO:0000313" key="6">
    <source>
        <dbReference type="EMBL" id="THG10178.1"/>
    </source>
</evidence>
<dbReference type="InterPro" id="IPR052059">
    <property type="entry name" value="CR_Ser/Thr_kinase"/>
</dbReference>
<keyword evidence="3" id="KW-0418">Kinase</keyword>
<dbReference type="PANTHER" id="PTHR47973">
    <property type="entry name" value="CYSTEINE-RICH RECEPTOR-LIKE PROTEIN KINASE 3"/>
    <property type="match status" value="1"/>
</dbReference>
<evidence type="ECO:0000256" key="1">
    <source>
        <dbReference type="ARBA" id="ARBA00022679"/>
    </source>
</evidence>
<dbReference type="Pfam" id="PF07714">
    <property type="entry name" value="PK_Tyr_Ser-Thr"/>
    <property type="match status" value="1"/>
</dbReference>
<organism evidence="6 7">
    <name type="scientific">Camellia sinensis var. sinensis</name>
    <name type="common">China tea</name>
    <dbReference type="NCBI Taxonomy" id="542762"/>
    <lineage>
        <taxon>Eukaryota</taxon>
        <taxon>Viridiplantae</taxon>
        <taxon>Streptophyta</taxon>
        <taxon>Embryophyta</taxon>
        <taxon>Tracheophyta</taxon>
        <taxon>Spermatophyta</taxon>
        <taxon>Magnoliopsida</taxon>
        <taxon>eudicotyledons</taxon>
        <taxon>Gunneridae</taxon>
        <taxon>Pentapetalae</taxon>
        <taxon>asterids</taxon>
        <taxon>Ericales</taxon>
        <taxon>Theaceae</taxon>
        <taxon>Camellia</taxon>
    </lineage>
</organism>
<name>A0A4S4E2W9_CAMSN</name>
<evidence type="ECO:0000259" key="5">
    <source>
        <dbReference type="Pfam" id="PF07714"/>
    </source>
</evidence>
<gene>
    <name evidence="6" type="ORF">TEA_013871</name>
</gene>
<proteinExistence type="predicted"/>
<evidence type="ECO:0000313" key="7">
    <source>
        <dbReference type="Proteomes" id="UP000306102"/>
    </source>
</evidence>